<accession>A0A9N8D3X0</accession>
<proteinExistence type="predicted"/>
<reference evidence="1" key="1">
    <citation type="submission" date="2020-05" db="EMBL/GenBank/DDBJ databases">
        <authorList>
            <person name="Delgado-Blas J."/>
        </authorList>
    </citation>
    <scope>NUCLEOTIDE SEQUENCE</scope>
    <source>
        <strain evidence="1">BB1453</strain>
    </source>
</reference>
<comment type="caution">
    <text evidence="1">The sequence shown here is derived from an EMBL/GenBank/DDBJ whole genome shotgun (WGS) entry which is preliminary data.</text>
</comment>
<gene>
    <name evidence="1" type="ORF">GHA_04360</name>
</gene>
<organism evidence="1 2">
    <name type="scientific">Providencia rettgeri</name>
    <dbReference type="NCBI Taxonomy" id="587"/>
    <lineage>
        <taxon>Bacteria</taxon>
        <taxon>Pseudomonadati</taxon>
        <taxon>Pseudomonadota</taxon>
        <taxon>Gammaproteobacteria</taxon>
        <taxon>Enterobacterales</taxon>
        <taxon>Morganellaceae</taxon>
        <taxon>Providencia</taxon>
    </lineage>
</organism>
<name>A0A9N8D3X0_PRORE</name>
<protein>
    <submittedName>
        <fullName evidence="1">Uncharacterized protein</fullName>
    </submittedName>
</protein>
<evidence type="ECO:0000313" key="2">
    <source>
        <dbReference type="Proteomes" id="UP000834611"/>
    </source>
</evidence>
<dbReference type="EMBL" id="CAHPSF010000018">
    <property type="protein sequence ID" value="CAB5717897.1"/>
    <property type="molecule type" value="Genomic_DNA"/>
</dbReference>
<dbReference type="Proteomes" id="UP000834611">
    <property type="component" value="Unassembled WGS sequence"/>
</dbReference>
<evidence type="ECO:0000313" key="1">
    <source>
        <dbReference type="EMBL" id="CAB5717897.1"/>
    </source>
</evidence>
<sequence>MTIAAQRMRRTLQVDRVPQHDGRRHQVEAAGPVALLLETAVTDFTKAVEEHGTGQRIARLALVQPGMHAAA</sequence>
<dbReference type="AlphaFoldDB" id="A0A9N8D3X0"/>